<evidence type="ECO:0000313" key="4">
    <source>
        <dbReference type="Proteomes" id="UP000034071"/>
    </source>
</evidence>
<evidence type="ECO:0000313" key="3">
    <source>
        <dbReference type="EMBL" id="AKE51096.1"/>
    </source>
</evidence>
<protein>
    <recommendedName>
        <fullName evidence="2">DSBA-like thioredoxin domain-containing protein</fullName>
    </recommendedName>
</protein>
<dbReference type="InterPro" id="IPR001853">
    <property type="entry name" value="DSBA-like_thioredoxin_dom"/>
</dbReference>
<dbReference type="RefSeq" id="WP_046562193.1">
    <property type="nucleotide sequence ID" value="NZ_CP010975.1"/>
</dbReference>
<reference evidence="3 4" key="1">
    <citation type="submission" date="2015-02" db="EMBL/GenBank/DDBJ databases">
        <title>Complete genome sequence of Kangiella geojedonensis strain YCS-5T.</title>
        <authorList>
            <person name="Kim K.M."/>
        </authorList>
    </citation>
    <scope>NUCLEOTIDE SEQUENCE [LARGE SCALE GENOMIC DNA]</scope>
    <source>
        <strain evidence="3 4">YCS-5</strain>
    </source>
</reference>
<dbReference type="EMBL" id="CP010975">
    <property type="protein sequence ID" value="AKE51096.1"/>
    <property type="molecule type" value="Genomic_DNA"/>
</dbReference>
<accession>A0A0F6RBF1</accession>
<dbReference type="OrthoDB" id="6194111at2"/>
<organism evidence="3 4">
    <name type="scientific">Kangiella geojedonensis</name>
    <dbReference type="NCBI Taxonomy" id="914150"/>
    <lineage>
        <taxon>Bacteria</taxon>
        <taxon>Pseudomonadati</taxon>
        <taxon>Pseudomonadota</taxon>
        <taxon>Gammaproteobacteria</taxon>
        <taxon>Kangiellales</taxon>
        <taxon>Kangiellaceae</taxon>
        <taxon>Kangiella</taxon>
    </lineage>
</organism>
<sequence length="197" mass="22504">MRKLITVLALLMIQIMMVQVASAEFKEGEDYWQIAQVEGISAATGDNLFFTWLGCDSCRKIEAELSSELEGFEMVPLIARQEWRPAAKVFYVMEMLEGEPDAWLRLNQQIDAGELDPKDQNALFEAIFELGYDKEAVAELLEDRRLYDRINQAEALAENYAIQYAPTVVVKGQFATDARSTMTVKKFRDVLNYLKTL</sequence>
<feature type="domain" description="DSBA-like thioredoxin" evidence="2">
    <location>
        <begin position="87"/>
        <end position="185"/>
    </location>
</feature>
<dbReference type="InterPro" id="IPR050824">
    <property type="entry name" value="Thiol_disulfide_DsbA"/>
</dbReference>
<dbReference type="Proteomes" id="UP000034071">
    <property type="component" value="Chromosome"/>
</dbReference>
<dbReference type="STRING" id="914150.TQ33_0104"/>
<dbReference type="PANTHER" id="PTHR35891:SF3">
    <property type="entry name" value="THIOL:DISULFIDE INTERCHANGE PROTEIN DSBL"/>
    <property type="match status" value="1"/>
</dbReference>
<evidence type="ECO:0000259" key="2">
    <source>
        <dbReference type="Pfam" id="PF01323"/>
    </source>
</evidence>
<feature type="chain" id="PRO_5002508898" description="DSBA-like thioredoxin domain-containing protein" evidence="1">
    <location>
        <begin position="24"/>
        <end position="197"/>
    </location>
</feature>
<dbReference type="SUPFAM" id="SSF52833">
    <property type="entry name" value="Thioredoxin-like"/>
    <property type="match status" value="1"/>
</dbReference>
<keyword evidence="1" id="KW-0732">Signal</keyword>
<gene>
    <name evidence="3" type="ORF">TQ33_0104</name>
</gene>
<dbReference type="HOGENOM" id="CLU_1382514_0_0_6"/>
<dbReference type="PANTHER" id="PTHR35891">
    <property type="entry name" value="THIOL:DISULFIDE INTERCHANGE PROTEIN DSBA"/>
    <property type="match status" value="1"/>
</dbReference>
<dbReference type="Gene3D" id="3.40.30.10">
    <property type="entry name" value="Glutaredoxin"/>
    <property type="match status" value="1"/>
</dbReference>
<dbReference type="Pfam" id="PF01323">
    <property type="entry name" value="DSBA"/>
    <property type="match status" value="1"/>
</dbReference>
<dbReference type="KEGG" id="kge:TQ33_0104"/>
<name>A0A0F6RBF1_9GAMM</name>
<dbReference type="AlphaFoldDB" id="A0A0F6RBF1"/>
<evidence type="ECO:0000256" key="1">
    <source>
        <dbReference type="SAM" id="SignalP"/>
    </source>
</evidence>
<feature type="signal peptide" evidence="1">
    <location>
        <begin position="1"/>
        <end position="23"/>
    </location>
</feature>
<dbReference type="InterPro" id="IPR036249">
    <property type="entry name" value="Thioredoxin-like_sf"/>
</dbReference>
<proteinExistence type="predicted"/>
<keyword evidence="4" id="KW-1185">Reference proteome</keyword>
<dbReference type="GO" id="GO:0016491">
    <property type="term" value="F:oxidoreductase activity"/>
    <property type="evidence" value="ECO:0007669"/>
    <property type="project" value="InterPro"/>
</dbReference>